<evidence type="ECO:0000259" key="3">
    <source>
        <dbReference type="PROSITE" id="PS51165"/>
    </source>
</evidence>
<evidence type="ECO:0000256" key="2">
    <source>
        <dbReference type="SAM" id="MobiDB-lite"/>
    </source>
</evidence>
<dbReference type="Gene3D" id="3.30.2300.10">
    <property type="entry name" value="THUMP superfamily"/>
    <property type="match status" value="1"/>
</dbReference>
<dbReference type="InterPro" id="IPR004114">
    <property type="entry name" value="THUMP_dom"/>
</dbReference>
<dbReference type="Pfam" id="PF02926">
    <property type="entry name" value="THUMP"/>
    <property type="match status" value="1"/>
</dbReference>
<dbReference type="OrthoDB" id="367221at2759"/>
<protein>
    <recommendedName>
        <fullName evidence="3">THUMP domain-containing protein</fullName>
    </recommendedName>
</protein>
<dbReference type="FunFam" id="3.30.2300.10:FF:000001">
    <property type="entry name" value="THUMP domain-containing protein 1"/>
    <property type="match status" value="1"/>
</dbReference>
<dbReference type="PROSITE" id="PS51165">
    <property type="entry name" value="THUMP"/>
    <property type="match status" value="1"/>
</dbReference>
<evidence type="ECO:0000313" key="5">
    <source>
        <dbReference type="Proteomes" id="UP000557566"/>
    </source>
</evidence>
<dbReference type="CDD" id="cd11717">
    <property type="entry name" value="THUMP_THUMPD1_like"/>
    <property type="match status" value="1"/>
</dbReference>
<keyword evidence="5" id="KW-1185">Reference proteome</keyword>
<dbReference type="GO" id="GO:0006400">
    <property type="term" value="P:tRNA modification"/>
    <property type="evidence" value="ECO:0007669"/>
    <property type="project" value="InterPro"/>
</dbReference>
<keyword evidence="1" id="KW-0694">RNA-binding</keyword>
<dbReference type="PANTHER" id="PTHR13452">
    <property type="entry name" value="THUMP DOMAIN CONTAINING PROTEIN 1-RELATED"/>
    <property type="match status" value="1"/>
</dbReference>
<name>A0A8H4V8V3_9HYPO</name>
<dbReference type="InterPro" id="IPR040183">
    <property type="entry name" value="THUMPD1-like"/>
</dbReference>
<evidence type="ECO:0000256" key="1">
    <source>
        <dbReference type="PROSITE-ProRule" id="PRU00529"/>
    </source>
</evidence>
<dbReference type="PANTHER" id="PTHR13452:SF10">
    <property type="entry name" value="THUMP DOMAIN-CONTAINING PROTEIN 1"/>
    <property type="match status" value="1"/>
</dbReference>
<proteinExistence type="predicted"/>
<feature type="region of interest" description="Disordered" evidence="2">
    <location>
        <begin position="49"/>
        <end position="75"/>
    </location>
</feature>
<dbReference type="EMBL" id="JAAVMX010000002">
    <property type="protein sequence ID" value="KAF4512179.1"/>
    <property type="molecule type" value="Genomic_DNA"/>
</dbReference>
<organism evidence="4 5">
    <name type="scientific">Ophiocordyceps sinensis</name>
    <dbReference type="NCBI Taxonomy" id="72228"/>
    <lineage>
        <taxon>Eukaryota</taxon>
        <taxon>Fungi</taxon>
        <taxon>Dikarya</taxon>
        <taxon>Ascomycota</taxon>
        <taxon>Pezizomycotina</taxon>
        <taxon>Sordariomycetes</taxon>
        <taxon>Hypocreomycetidae</taxon>
        <taxon>Hypocreales</taxon>
        <taxon>Ophiocordycipitaceae</taxon>
        <taxon>Ophiocordyceps</taxon>
    </lineage>
</organism>
<gene>
    <name evidence="4" type="ORF">G6O67_001353</name>
</gene>
<dbReference type="GO" id="GO:0003723">
    <property type="term" value="F:RNA binding"/>
    <property type="evidence" value="ECO:0007669"/>
    <property type="project" value="UniProtKB-UniRule"/>
</dbReference>
<reference evidence="4 5" key="1">
    <citation type="journal article" date="2020" name="Genome Biol. Evol.">
        <title>A new high-quality draft genome assembly of the Chinese cordyceps Ophiocordyceps sinensis.</title>
        <authorList>
            <person name="Shu R."/>
            <person name="Zhang J."/>
            <person name="Meng Q."/>
            <person name="Zhang H."/>
            <person name="Zhou G."/>
            <person name="Li M."/>
            <person name="Wu P."/>
            <person name="Zhao Y."/>
            <person name="Chen C."/>
            <person name="Qin Q."/>
        </authorList>
    </citation>
    <scope>NUCLEOTIDE SEQUENCE [LARGE SCALE GENOMIC DNA]</scope>
    <source>
        <strain evidence="4 5">IOZ07</strain>
    </source>
</reference>
<comment type="caution">
    <text evidence="4">The sequence shown here is derived from an EMBL/GenBank/DDBJ whole genome shotgun (WGS) entry which is preliminary data.</text>
</comment>
<dbReference type="AlphaFoldDB" id="A0A8H4V8V3"/>
<dbReference type="SUPFAM" id="SSF143437">
    <property type="entry name" value="THUMP domain-like"/>
    <property type="match status" value="1"/>
</dbReference>
<dbReference type="SMART" id="SM00981">
    <property type="entry name" value="THUMP"/>
    <property type="match status" value="1"/>
</dbReference>
<accession>A0A8H4V8V3</accession>
<sequence length="364" mass="40231">MSRDPSSSDSCHLTVTAHCQDIAIEKPPPKNWNVIISCLALIMAEGGQKRKQGENRAGPALKKSKGGNAGRWKTPHQRAKLAERVEMGGALEVGDEGIWVTFVRGMKTKAVREFQELCEEYGESLYDIKRPGTEEASLGDDAREGKGIEASVEDELSNMRKRQKPKPERAFAPISIGLECLFFLKTRMPVQPVDLARKICEDARDCPDPRQRKCRYINRLTPVCETDKATESGIVRLARKVLAPWFSLRSESDGDAGATGEPGNASSSPAYTFAIRYNIRNHTALKSDEVKKIVASLIGAEHKVNLSNPDKVILVEIFQMLCGISVVDGRGWEALKRYNVNSLYVMPRAGVPDKVGGLTQEHIN</sequence>
<evidence type="ECO:0000313" key="4">
    <source>
        <dbReference type="EMBL" id="KAF4512179.1"/>
    </source>
</evidence>
<dbReference type="Proteomes" id="UP000557566">
    <property type="component" value="Unassembled WGS sequence"/>
</dbReference>
<feature type="domain" description="THUMP" evidence="3">
    <location>
        <begin position="205"/>
        <end position="328"/>
    </location>
</feature>